<gene>
    <name evidence="2" type="ORF">Xinn_01547</name>
    <name evidence="3" type="ORF">XIS1_1750043</name>
</gene>
<evidence type="ECO:0000256" key="1">
    <source>
        <dbReference type="SAM" id="SignalP"/>
    </source>
</evidence>
<reference evidence="4" key="2">
    <citation type="submission" date="2016-12" db="EMBL/GenBank/DDBJ databases">
        <authorList>
            <person name="Gaudriault S."/>
        </authorList>
    </citation>
    <scope>NUCLEOTIDE SEQUENCE [LARGE SCALE GENOMIC DNA]</scope>
    <source>
        <strain evidence="4">HGB1681 (deposited as PTA-6826 in the American Type Culture Collection)</strain>
    </source>
</reference>
<evidence type="ECO:0000313" key="2">
    <source>
        <dbReference type="EMBL" id="PHM36604.1"/>
    </source>
</evidence>
<dbReference type="EMBL" id="FTLG01000085">
    <property type="protein sequence ID" value="SIP73151.1"/>
    <property type="molecule type" value="Genomic_DNA"/>
</dbReference>
<dbReference type="RefSeq" id="WP_086956356.1">
    <property type="nucleotide sequence ID" value="NZ_CAWNQC010000035.1"/>
</dbReference>
<feature type="signal peptide" evidence="1">
    <location>
        <begin position="1"/>
        <end position="23"/>
    </location>
</feature>
<accession>A0A1N6MWG2</accession>
<evidence type="ECO:0000313" key="4">
    <source>
        <dbReference type="Proteomes" id="UP000196435"/>
    </source>
</evidence>
<evidence type="ECO:0000313" key="5">
    <source>
        <dbReference type="Proteomes" id="UP000224871"/>
    </source>
</evidence>
<dbReference type="OrthoDB" id="6442801at2"/>
<reference evidence="2 5" key="3">
    <citation type="journal article" date="2017" name="Nat. Microbiol.">
        <title>Natural product diversity associated with the nematode symbionts Photorhabdus and Xenorhabdus.</title>
        <authorList>
            <person name="Tobias N.J."/>
            <person name="Wolff H."/>
            <person name="Djahanschiri B."/>
            <person name="Grundmann F."/>
            <person name="Kronenwerth M."/>
            <person name="Shi Y.M."/>
            <person name="Simonyi S."/>
            <person name="Grun P."/>
            <person name="Shapiro-Ilan D."/>
            <person name="Pidot S.J."/>
            <person name="Stinear T.P."/>
            <person name="Ebersberger I."/>
            <person name="Bode H.B."/>
        </authorList>
    </citation>
    <scope>NUCLEOTIDE SEQUENCE [LARGE SCALE GENOMIC DNA]</scope>
    <source>
        <strain evidence="2 5">DSM 16336</strain>
    </source>
</reference>
<sequence length="248" mass="27665">MIKKLTVLIFAMGSLFFLKSAVANGNVIPFTENDAKFAKYLVDNDVKLLFHGEKKSGDYGYIYITSKDLYRRYAENEVRANKDLKYKKVIISGLIKSINNYSSDGKVFIALSAGSFLDTVHAALSNDFQDYALTLRKGQKIILACEVAGTAVGEPFLKNCISENKAKGQVAGSIISQINRVLSGDKSKSNKVGINIVALTKLVDLSTNNFSICKKIDISCLNKSKSSEWKKFVEKNREKIERYKEMLE</sequence>
<dbReference type="Proteomes" id="UP000224871">
    <property type="component" value="Unassembled WGS sequence"/>
</dbReference>
<dbReference type="InterPro" id="IPR024422">
    <property type="entry name" value="Protein_unknown_function_OB"/>
</dbReference>
<keyword evidence="5" id="KW-1185">Reference proteome</keyword>
<keyword evidence="1" id="KW-0732">Signal</keyword>
<name>A0A1N6MWG2_9GAMM</name>
<organism evidence="3 4">
    <name type="scientific">Xenorhabdus innexi</name>
    <dbReference type="NCBI Taxonomy" id="290109"/>
    <lineage>
        <taxon>Bacteria</taxon>
        <taxon>Pseudomonadati</taxon>
        <taxon>Pseudomonadota</taxon>
        <taxon>Gammaproteobacteria</taxon>
        <taxon>Enterobacterales</taxon>
        <taxon>Morganellaceae</taxon>
        <taxon>Xenorhabdus</taxon>
    </lineage>
</organism>
<proteinExistence type="predicted"/>
<reference evidence="3" key="1">
    <citation type="submission" date="2016-12" db="EMBL/GenBank/DDBJ databases">
        <authorList>
            <person name="Song W.-J."/>
            <person name="Kurnit D.M."/>
        </authorList>
    </citation>
    <scope>NUCLEOTIDE SEQUENCE [LARGE SCALE GENOMIC DNA]</scope>
    <source>
        <strain evidence="3">HGB1681</strain>
    </source>
</reference>
<protein>
    <recommendedName>
        <fullName evidence="6">tRNA_anti-like</fullName>
    </recommendedName>
</protein>
<evidence type="ECO:0008006" key="6">
    <source>
        <dbReference type="Google" id="ProtNLM"/>
    </source>
</evidence>
<dbReference type="AlphaFoldDB" id="A0A1N6MWG2"/>
<dbReference type="Pfam" id="PF12869">
    <property type="entry name" value="tRNA_anti-like"/>
    <property type="match status" value="1"/>
</dbReference>
<dbReference type="EMBL" id="NIBU01000013">
    <property type="protein sequence ID" value="PHM36604.1"/>
    <property type="molecule type" value="Genomic_DNA"/>
</dbReference>
<dbReference type="Proteomes" id="UP000196435">
    <property type="component" value="Unassembled WGS sequence"/>
</dbReference>
<feature type="chain" id="PRO_5012003439" description="tRNA_anti-like" evidence="1">
    <location>
        <begin position="24"/>
        <end position="248"/>
    </location>
</feature>
<evidence type="ECO:0000313" key="3">
    <source>
        <dbReference type="EMBL" id="SIP73151.1"/>
    </source>
</evidence>